<protein>
    <submittedName>
        <fullName evidence="2">Uncharacterized protein</fullName>
    </submittedName>
</protein>
<reference evidence="2 3" key="1">
    <citation type="submission" date="2023-06" db="EMBL/GenBank/DDBJ databases">
        <title>Roseiconus lacunae JC819 isolated from Gulf of Mannar region, Tamil Nadu.</title>
        <authorList>
            <person name="Pk S."/>
            <person name="Ch S."/>
            <person name="Ch V.R."/>
        </authorList>
    </citation>
    <scope>NUCLEOTIDE SEQUENCE [LARGE SCALE GENOMIC DNA]</scope>
    <source>
        <strain evidence="2 3">JC819</strain>
    </source>
</reference>
<name>A0ABT7PH76_9BACT</name>
<accession>A0ABT7PH76</accession>
<feature type="region of interest" description="Disordered" evidence="1">
    <location>
        <begin position="1"/>
        <end position="57"/>
    </location>
</feature>
<evidence type="ECO:0000313" key="2">
    <source>
        <dbReference type="EMBL" id="MDM4015842.1"/>
    </source>
</evidence>
<evidence type="ECO:0000313" key="3">
    <source>
        <dbReference type="Proteomes" id="UP001239462"/>
    </source>
</evidence>
<gene>
    <name evidence="2" type="ORF">QTN89_10405</name>
</gene>
<dbReference type="RefSeq" id="WP_289163372.1">
    <property type="nucleotide sequence ID" value="NZ_JASZZN010000006.1"/>
</dbReference>
<proteinExistence type="predicted"/>
<evidence type="ECO:0000256" key="1">
    <source>
        <dbReference type="SAM" id="MobiDB-lite"/>
    </source>
</evidence>
<dbReference type="Proteomes" id="UP001239462">
    <property type="component" value="Unassembled WGS sequence"/>
</dbReference>
<keyword evidence="3" id="KW-1185">Reference proteome</keyword>
<comment type="caution">
    <text evidence="2">The sequence shown here is derived from an EMBL/GenBank/DDBJ whole genome shotgun (WGS) entry which is preliminary data.</text>
</comment>
<dbReference type="EMBL" id="JASZZN010000006">
    <property type="protein sequence ID" value="MDM4015842.1"/>
    <property type="molecule type" value="Genomic_DNA"/>
</dbReference>
<sequence>MTPTCKPPSYFGSPRPLAGEGPGVMANRVHRSQPRRRPIRDPHHFQRTGSIDGNPDEATHSINAIVATERPVTIWDSRSRRYMMEILLMRGGQFPSWCPLLESHQSWTLNYVLGSVVGMKRSGRVARAEFRFAQDDDYVEPIWRKVRDKHIRGVSIGGRRVSYIDIEPGESANIFGRRFTAGRNMPLRVTTNWIARETSIVIFAADIDSMTT</sequence>
<organism evidence="2 3">
    <name type="scientific">Roseiconus lacunae</name>
    <dbReference type="NCBI Taxonomy" id="2605694"/>
    <lineage>
        <taxon>Bacteria</taxon>
        <taxon>Pseudomonadati</taxon>
        <taxon>Planctomycetota</taxon>
        <taxon>Planctomycetia</taxon>
        <taxon>Pirellulales</taxon>
        <taxon>Pirellulaceae</taxon>
        <taxon>Roseiconus</taxon>
    </lineage>
</organism>
<feature type="compositionally biased region" description="Basic residues" evidence="1">
    <location>
        <begin position="28"/>
        <end position="38"/>
    </location>
</feature>